<accession>A0A835REU1</accession>
<dbReference type="Proteomes" id="UP000639772">
    <property type="component" value="Unassembled WGS sequence"/>
</dbReference>
<protein>
    <submittedName>
        <fullName evidence="1">Uncharacterized protein</fullName>
    </submittedName>
</protein>
<proteinExistence type="predicted"/>
<reference evidence="1 2" key="1">
    <citation type="journal article" date="2020" name="Nat. Food">
        <title>A phased Vanilla planifolia genome enables genetic improvement of flavour and production.</title>
        <authorList>
            <person name="Hasing T."/>
            <person name="Tang H."/>
            <person name="Brym M."/>
            <person name="Khazi F."/>
            <person name="Huang T."/>
            <person name="Chambers A.H."/>
        </authorList>
    </citation>
    <scope>NUCLEOTIDE SEQUENCE [LARGE SCALE GENOMIC DNA]</scope>
    <source>
        <tissue evidence="1">Leaf</tissue>
    </source>
</reference>
<gene>
    <name evidence="1" type="ORF">HPP92_008875</name>
</gene>
<sequence length="87" mass="10230">MWWILSATFRALSAPAWSPRASRMFATRLMRDSERERRSIRMVEEEDENGEESYGSLRSYFHIGSANEALHGWSGYILEFFLELIHS</sequence>
<comment type="caution">
    <text evidence="1">The sequence shown here is derived from an EMBL/GenBank/DDBJ whole genome shotgun (WGS) entry which is preliminary data.</text>
</comment>
<dbReference type="EMBL" id="JADCNM010000004">
    <property type="protein sequence ID" value="KAG0486780.1"/>
    <property type="molecule type" value="Genomic_DNA"/>
</dbReference>
<name>A0A835REU1_VANPL</name>
<dbReference type="AlphaFoldDB" id="A0A835REU1"/>
<evidence type="ECO:0000313" key="1">
    <source>
        <dbReference type="EMBL" id="KAG0486780.1"/>
    </source>
</evidence>
<organism evidence="1 2">
    <name type="scientific">Vanilla planifolia</name>
    <name type="common">Vanilla</name>
    <dbReference type="NCBI Taxonomy" id="51239"/>
    <lineage>
        <taxon>Eukaryota</taxon>
        <taxon>Viridiplantae</taxon>
        <taxon>Streptophyta</taxon>
        <taxon>Embryophyta</taxon>
        <taxon>Tracheophyta</taxon>
        <taxon>Spermatophyta</taxon>
        <taxon>Magnoliopsida</taxon>
        <taxon>Liliopsida</taxon>
        <taxon>Asparagales</taxon>
        <taxon>Orchidaceae</taxon>
        <taxon>Vanilloideae</taxon>
        <taxon>Vanilleae</taxon>
        <taxon>Vanilla</taxon>
    </lineage>
</organism>
<evidence type="ECO:0000313" key="2">
    <source>
        <dbReference type="Proteomes" id="UP000639772"/>
    </source>
</evidence>